<reference evidence="2" key="1">
    <citation type="journal article" date="2019" name="Int. J. Syst. Evol. Microbiol.">
        <title>The Global Catalogue of Microorganisms (GCM) 10K type strain sequencing project: providing services to taxonomists for standard genome sequencing and annotation.</title>
        <authorList>
            <consortium name="The Broad Institute Genomics Platform"/>
            <consortium name="The Broad Institute Genome Sequencing Center for Infectious Disease"/>
            <person name="Wu L."/>
            <person name="Ma J."/>
        </authorList>
    </citation>
    <scope>NUCLEOTIDE SEQUENCE [LARGE SCALE GENOMIC DNA]</scope>
    <source>
        <strain evidence="2">JCM 10411</strain>
    </source>
</reference>
<dbReference type="SUPFAM" id="SSF54060">
    <property type="entry name" value="His-Me finger endonucleases"/>
    <property type="match status" value="1"/>
</dbReference>
<dbReference type="Proteomes" id="UP001596180">
    <property type="component" value="Unassembled WGS sequence"/>
</dbReference>
<dbReference type="RefSeq" id="WP_381371558.1">
    <property type="nucleotide sequence ID" value="NZ_JBHSOA010000149.1"/>
</dbReference>
<dbReference type="InterPro" id="IPR038563">
    <property type="entry name" value="Endonuclease_7_sf"/>
</dbReference>
<evidence type="ECO:0000313" key="1">
    <source>
        <dbReference type="EMBL" id="MFC5857157.1"/>
    </source>
</evidence>
<keyword evidence="1" id="KW-0255">Endonuclease</keyword>
<keyword evidence="2" id="KW-1185">Reference proteome</keyword>
<name>A0ABW1E8K0_9ACTN</name>
<dbReference type="InterPro" id="IPR044925">
    <property type="entry name" value="His-Me_finger_sf"/>
</dbReference>
<keyword evidence="1" id="KW-0540">Nuclease</keyword>
<dbReference type="GO" id="GO:0004519">
    <property type="term" value="F:endonuclease activity"/>
    <property type="evidence" value="ECO:0007669"/>
    <property type="project" value="UniProtKB-KW"/>
</dbReference>
<gene>
    <name evidence="1" type="ORF">ACFPZI_37025</name>
</gene>
<dbReference type="Pfam" id="PF02945">
    <property type="entry name" value="Endonuclease_7"/>
    <property type="match status" value="1"/>
</dbReference>
<dbReference type="EMBL" id="JBHSOA010000149">
    <property type="protein sequence ID" value="MFC5857157.1"/>
    <property type="molecule type" value="Genomic_DNA"/>
</dbReference>
<dbReference type="Gene3D" id="3.40.1800.10">
    <property type="entry name" value="His-Me finger endonucleases"/>
    <property type="match status" value="1"/>
</dbReference>
<evidence type="ECO:0000313" key="2">
    <source>
        <dbReference type="Proteomes" id="UP001596180"/>
    </source>
</evidence>
<proteinExistence type="predicted"/>
<keyword evidence="1" id="KW-0378">Hydrolase</keyword>
<accession>A0ABW1E8K0</accession>
<protein>
    <submittedName>
        <fullName evidence="1">Endonuclease VII domain-containing protein</fullName>
    </submittedName>
</protein>
<comment type="caution">
    <text evidence="1">The sequence shown here is derived from an EMBL/GenBank/DDBJ whole genome shotgun (WGS) entry which is preliminary data.</text>
</comment>
<dbReference type="InterPro" id="IPR004211">
    <property type="entry name" value="Endonuclease_7"/>
</dbReference>
<sequence length="151" mass="16847">MGVALDTPIQKRVSPYKRRDGSGNYLCTKCEQYLHVAEFGKGSGVNGIATWCRRCFVTSKYGISRTEFEAMLKAQGGACWICQEIPEDAFVIDHDHSCCPGDKRICGKCTRGLLCKLCNTALGMFKDDPKRIARAIVYLEKVDRNVTIDRG</sequence>
<organism evidence="1 2">
    <name type="scientific">Streptomyces chlorus</name>
    <dbReference type="NCBI Taxonomy" id="887452"/>
    <lineage>
        <taxon>Bacteria</taxon>
        <taxon>Bacillati</taxon>
        <taxon>Actinomycetota</taxon>
        <taxon>Actinomycetes</taxon>
        <taxon>Kitasatosporales</taxon>
        <taxon>Streptomycetaceae</taxon>
        <taxon>Streptomyces</taxon>
    </lineage>
</organism>